<dbReference type="Proteomes" id="UP000032417">
    <property type="component" value="Chromosome 1"/>
</dbReference>
<reference evidence="3 4" key="1">
    <citation type="submission" date="2014-08" db="EMBL/GenBank/DDBJ databases">
        <authorList>
            <person name="Wibberg D."/>
        </authorList>
    </citation>
    <scope>NUCLEOTIDE SEQUENCE [LARGE SCALE GENOMIC DNA]</scope>
    <source>
        <strain evidence="4">ING2-E5B</strain>
    </source>
</reference>
<keyword evidence="4" id="KW-1185">Reference proteome</keyword>
<dbReference type="PANTHER" id="PTHR43592">
    <property type="entry name" value="CAAX AMINO TERMINAL PROTEASE"/>
    <property type="match status" value="1"/>
</dbReference>
<evidence type="ECO:0000313" key="3">
    <source>
        <dbReference type="EMBL" id="CEA15873.1"/>
    </source>
</evidence>
<gene>
    <name evidence="3" type="ORF">ING2E5B_1121</name>
</gene>
<feature type="transmembrane region" description="Helical" evidence="1">
    <location>
        <begin position="261"/>
        <end position="285"/>
    </location>
</feature>
<accession>A0A098C0C7</accession>
<feature type="domain" description="CAAX prenyl protease 2/Lysostaphin resistance protein A-like" evidence="2">
    <location>
        <begin position="153"/>
        <end position="240"/>
    </location>
</feature>
<name>A0A098C0C7_9BACT</name>
<keyword evidence="1" id="KW-0812">Transmembrane</keyword>
<feature type="transmembrane region" description="Helical" evidence="1">
    <location>
        <begin position="228"/>
        <end position="249"/>
    </location>
</feature>
<dbReference type="InterPro" id="IPR003675">
    <property type="entry name" value="Rce1/LyrA-like_dom"/>
</dbReference>
<evidence type="ECO:0000256" key="1">
    <source>
        <dbReference type="SAM" id="Phobius"/>
    </source>
</evidence>
<dbReference type="STRING" id="1562970.ING2E5B_1121"/>
<dbReference type="PANTHER" id="PTHR43592:SF15">
    <property type="entry name" value="CAAX AMINO TERMINAL PROTEASE FAMILY PROTEIN"/>
    <property type="match status" value="1"/>
</dbReference>
<proteinExistence type="predicted"/>
<protein>
    <submittedName>
        <fullName evidence="3">Putative membrane protein</fullName>
    </submittedName>
</protein>
<sequence>MRPILISASPGFKIAYLFLFLLIGVFFAGLFAGLILMIPVIKDYGEISGIYVDTIMQSIFAIGLPAYLIVAWTNNKPVQYLRVADNVKQSYNIPFAILAFIFSYLFASFLVQLNKGMVLPESMKGIEEFMRMMEDAALETTNLILSRKSLSALFLNIIVIAGFAAISEELFFRGALQQFIQEKFKNGHIAVWLTALVFSIIHFQFYGFLPRLFLGAILGYLFIYTKNLYVPIIFHFLNNATVILINFFWGDAEWYKNIENISITPQFVVLAIFSLVLTIALFWIYNRLISKNNNNDTNSRYNNI</sequence>
<dbReference type="GO" id="GO:0080120">
    <property type="term" value="P:CAAX-box protein maturation"/>
    <property type="evidence" value="ECO:0007669"/>
    <property type="project" value="UniProtKB-ARBA"/>
</dbReference>
<evidence type="ECO:0000313" key="4">
    <source>
        <dbReference type="Proteomes" id="UP000032417"/>
    </source>
</evidence>
<dbReference type="Pfam" id="PF02517">
    <property type="entry name" value="Rce1-like"/>
    <property type="match status" value="1"/>
</dbReference>
<dbReference type="AlphaFoldDB" id="A0A098C0C7"/>
<dbReference type="HOGENOM" id="CLU_067776_1_0_10"/>
<keyword evidence="1" id="KW-0472">Membrane</keyword>
<feature type="transmembrane region" description="Helical" evidence="1">
    <location>
        <begin position="14"/>
        <end position="38"/>
    </location>
</feature>
<dbReference type="KEGG" id="pbt:ING2E5B_1121"/>
<feature type="transmembrane region" description="Helical" evidence="1">
    <location>
        <begin position="150"/>
        <end position="167"/>
    </location>
</feature>
<keyword evidence="1" id="KW-1133">Transmembrane helix</keyword>
<evidence type="ECO:0000259" key="2">
    <source>
        <dbReference type="Pfam" id="PF02517"/>
    </source>
</evidence>
<dbReference type="EMBL" id="LN515532">
    <property type="protein sequence ID" value="CEA15873.1"/>
    <property type="molecule type" value="Genomic_DNA"/>
</dbReference>
<feature type="transmembrane region" description="Helical" evidence="1">
    <location>
        <begin position="93"/>
        <end position="113"/>
    </location>
</feature>
<feature type="transmembrane region" description="Helical" evidence="1">
    <location>
        <begin position="187"/>
        <end position="208"/>
    </location>
</feature>
<organism evidence="3 4">
    <name type="scientific">Fermentimonas caenicola</name>
    <dbReference type="NCBI Taxonomy" id="1562970"/>
    <lineage>
        <taxon>Bacteria</taxon>
        <taxon>Pseudomonadati</taxon>
        <taxon>Bacteroidota</taxon>
        <taxon>Bacteroidia</taxon>
        <taxon>Bacteroidales</taxon>
        <taxon>Dysgonomonadaceae</taxon>
        <taxon>Fermentimonas</taxon>
    </lineage>
</organism>
<feature type="transmembrane region" description="Helical" evidence="1">
    <location>
        <begin position="50"/>
        <end position="73"/>
    </location>
</feature>
<dbReference type="GO" id="GO:0004175">
    <property type="term" value="F:endopeptidase activity"/>
    <property type="evidence" value="ECO:0007669"/>
    <property type="project" value="UniProtKB-ARBA"/>
</dbReference>